<dbReference type="SUPFAM" id="SSF102588">
    <property type="entry name" value="LmbE-like"/>
    <property type="match status" value="1"/>
</dbReference>
<evidence type="ECO:0000313" key="1">
    <source>
        <dbReference type="EMBL" id="HGS22726.1"/>
    </source>
</evidence>
<dbReference type="Pfam" id="PF02585">
    <property type="entry name" value="PIG-L"/>
    <property type="match status" value="1"/>
</dbReference>
<name>A0A7C4PMK0_9CHLR</name>
<gene>
    <name evidence="1" type="ORF">ENT37_12795</name>
</gene>
<proteinExistence type="predicted"/>
<reference evidence="1" key="1">
    <citation type="journal article" date="2020" name="mSystems">
        <title>Genome- and Community-Level Interaction Insights into Carbon Utilization and Element Cycling Functions of Hydrothermarchaeota in Hydrothermal Sediment.</title>
        <authorList>
            <person name="Zhou Z."/>
            <person name="Liu Y."/>
            <person name="Xu W."/>
            <person name="Pan J."/>
            <person name="Luo Z.H."/>
            <person name="Li M."/>
        </authorList>
    </citation>
    <scope>NUCLEOTIDE SEQUENCE [LARGE SCALE GENOMIC DNA]</scope>
    <source>
        <strain evidence="1">SpSt-573</strain>
    </source>
</reference>
<dbReference type="EMBL" id="DSYK01000640">
    <property type="protein sequence ID" value="HGS22726.1"/>
    <property type="molecule type" value="Genomic_DNA"/>
</dbReference>
<dbReference type="GO" id="GO:0016811">
    <property type="term" value="F:hydrolase activity, acting on carbon-nitrogen (but not peptide) bonds, in linear amides"/>
    <property type="evidence" value="ECO:0007669"/>
    <property type="project" value="TreeGrafter"/>
</dbReference>
<organism evidence="1">
    <name type="scientific">Anaerolinea thermolimosa</name>
    <dbReference type="NCBI Taxonomy" id="229919"/>
    <lineage>
        <taxon>Bacteria</taxon>
        <taxon>Bacillati</taxon>
        <taxon>Chloroflexota</taxon>
        <taxon>Anaerolineae</taxon>
        <taxon>Anaerolineales</taxon>
        <taxon>Anaerolineaceae</taxon>
        <taxon>Anaerolinea</taxon>
    </lineage>
</organism>
<comment type="caution">
    <text evidence="1">The sequence shown here is derived from an EMBL/GenBank/DDBJ whole genome shotgun (WGS) entry which is preliminary data.</text>
</comment>
<dbReference type="PANTHER" id="PTHR12993:SF11">
    <property type="entry name" value="N-ACETYLGLUCOSAMINYL-PHOSPHATIDYLINOSITOL DE-N-ACETYLASE"/>
    <property type="match status" value="1"/>
</dbReference>
<dbReference type="InterPro" id="IPR024078">
    <property type="entry name" value="LmbE-like_dom_sf"/>
</dbReference>
<dbReference type="PANTHER" id="PTHR12993">
    <property type="entry name" value="N-ACETYLGLUCOSAMINYL-PHOSPHATIDYLINOSITOL DE-N-ACETYLASE-RELATED"/>
    <property type="match status" value="1"/>
</dbReference>
<protein>
    <submittedName>
        <fullName evidence="1">GlcNAc-PI de-N-acetylase</fullName>
    </submittedName>
</protein>
<accession>A0A7C4PMK0</accession>
<dbReference type="AlphaFoldDB" id="A0A7C4PMK0"/>
<dbReference type="InterPro" id="IPR003737">
    <property type="entry name" value="GlcNAc_PI_deacetylase-related"/>
</dbReference>
<dbReference type="Gene3D" id="3.40.50.10320">
    <property type="entry name" value="LmbE-like"/>
    <property type="match status" value="1"/>
</dbReference>
<sequence length="285" mass="31801">MDNGRRVLLAVLAHPDDESFGTGGTLAYYARQGVEVHLVCATRGEVGEMEEQYLRGFTSPAERREAELRCAAEKLGLKGVHFLDYRDSGMPGSPDNAHPNALVAQPQTEVALRIARFIRLLRPQVVITFDPIGGYRHPDHIAAVEAFSLAARADVVLDDLPPHRAERLYFHLIPRTFLRLMVRLMPLFGRDPQRFGKNQDIDLRSIAGVDFPVHAVIQYRPVAAIRDAASACHASQGGSSLTGVGIFGRLRRLFFSYEMYMRGYPPARPRERVVHDLFAEISGVD</sequence>